<dbReference type="InterPro" id="IPR013087">
    <property type="entry name" value="Znf_C2H2_type"/>
</dbReference>
<dbReference type="GO" id="GO:0008270">
    <property type="term" value="F:zinc ion binding"/>
    <property type="evidence" value="ECO:0007669"/>
    <property type="project" value="UniProtKB-KW"/>
</dbReference>
<feature type="compositionally biased region" description="Polar residues" evidence="6">
    <location>
        <begin position="497"/>
        <end position="520"/>
    </location>
</feature>
<dbReference type="PROSITE" id="PS00028">
    <property type="entry name" value="ZINC_FINGER_C2H2_1"/>
    <property type="match status" value="6"/>
</dbReference>
<dbReference type="PROSITE" id="PS50157">
    <property type="entry name" value="ZINC_FINGER_C2H2_2"/>
    <property type="match status" value="7"/>
</dbReference>
<feature type="domain" description="C2H2-type" evidence="7">
    <location>
        <begin position="871"/>
        <end position="899"/>
    </location>
</feature>
<proteinExistence type="predicted"/>
<dbReference type="SUPFAM" id="SSF57667">
    <property type="entry name" value="beta-beta-alpha zinc fingers"/>
    <property type="match status" value="3"/>
</dbReference>
<feature type="domain" description="C2H2-type" evidence="7">
    <location>
        <begin position="614"/>
        <end position="641"/>
    </location>
</feature>
<dbReference type="InParanoid" id="A0A6L2PGR6"/>
<evidence type="ECO:0000259" key="7">
    <source>
        <dbReference type="PROSITE" id="PS50157"/>
    </source>
</evidence>
<dbReference type="Pfam" id="PF00096">
    <property type="entry name" value="zf-C2H2"/>
    <property type="match status" value="1"/>
</dbReference>
<dbReference type="InterPro" id="IPR036236">
    <property type="entry name" value="Znf_C2H2_sf"/>
</dbReference>
<keyword evidence="2" id="KW-0677">Repeat</keyword>
<feature type="region of interest" description="Disordered" evidence="6">
    <location>
        <begin position="489"/>
        <end position="535"/>
    </location>
</feature>
<protein>
    <recommendedName>
        <fullName evidence="7">C2H2-type domain-containing protein</fullName>
    </recommendedName>
</protein>
<feature type="region of interest" description="Disordered" evidence="6">
    <location>
        <begin position="182"/>
        <end position="202"/>
    </location>
</feature>
<dbReference type="Gene3D" id="3.30.160.60">
    <property type="entry name" value="Classic Zinc Finger"/>
    <property type="match status" value="4"/>
</dbReference>
<gene>
    <name evidence="8" type="ORF">Cfor_09490</name>
</gene>
<keyword evidence="4" id="KW-0862">Zinc</keyword>
<dbReference type="EMBL" id="BLKM01000124">
    <property type="protein sequence ID" value="GFG29287.1"/>
    <property type="molecule type" value="Genomic_DNA"/>
</dbReference>
<accession>A0A6L2PGR6</accession>
<dbReference type="OrthoDB" id="8190347at2759"/>
<keyword evidence="1" id="KW-0479">Metal-binding</keyword>
<feature type="region of interest" description="Disordered" evidence="6">
    <location>
        <begin position="42"/>
        <end position="70"/>
    </location>
</feature>
<feature type="domain" description="C2H2-type" evidence="7">
    <location>
        <begin position="1058"/>
        <end position="1086"/>
    </location>
</feature>
<dbReference type="SMART" id="SM00355">
    <property type="entry name" value="ZnF_C2H2"/>
    <property type="match status" value="8"/>
</dbReference>
<evidence type="ECO:0000256" key="3">
    <source>
        <dbReference type="ARBA" id="ARBA00022771"/>
    </source>
</evidence>
<feature type="domain" description="C2H2-type" evidence="7">
    <location>
        <begin position="916"/>
        <end position="939"/>
    </location>
</feature>
<evidence type="ECO:0000256" key="6">
    <source>
        <dbReference type="SAM" id="MobiDB-lite"/>
    </source>
</evidence>
<evidence type="ECO:0000313" key="9">
    <source>
        <dbReference type="Proteomes" id="UP000502823"/>
    </source>
</evidence>
<reference evidence="9" key="1">
    <citation type="submission" date="2020-01" db="EMBL/GenBank/DDBJ databases">
        <title>Draft genome sequence of the Termite Coptotermes fromosanus.</title>
        <authorList>
            <person name="Itakura S."/>
            <person name="Yosikawa Y."/>
            <person name="Umezawa K."/>
        </authorList>
    </citation>
    <scope>NUCLEOTIDE SEQUENCE [LARGE SCALE GENOMIC DNA]</scope>
</reference>
<dbReference type="Proteomes" id="UP000502823">
    <property type="component" value="Unassembled WGS sequence"/>
</dbReference>
<evidence type="ECO:0000256" key="5">
    <source>
        <dbReference type="PROSITE-ProRule" id="PRU00042"/>
    </source>
</evidence>
<evidence type="ECO:0000256" key="1">
    <source>
        <dbReference type="ARBA" id="ARBA00022723"/>
    </source>
</evidence>
<feature type="domain" description="C2H2-type" evidence="7">
    <location>
        <begin position="843"/>
        <end position="870"/>
    </location>
</feature>
<evidence type="ECO:0000313" key="8">
    <source>
        <dbReference type="EMBL" id="GFG29287.1"/>
    </source>
</evidence>
<keyword evidence="9" id="KW-1185">Reference proteome</keyword>
<organism evidence="8 9">
    <name type="scientific">Coptotermes formosanus</name>
    <name type="common">Formosan subterranean termite</name>
    <dbReference type="NCBI Taxonomy" id="36987"/>
    <lineage>
        <taxon>Eukaryota</taxon>
        <taxon>Metazoa</taxon>
        <taxon>Ecdysozoa</taxon>
        <taxon>Arthropoda</taxon>
        <taxon>Hexapoda</taxon>
        <taxon>Insecta</taxon>
        <taxon>Pterygota</taxon>
        <taxon>Neoptera</taxon>
        <taxon>Polyneoptera</taxon>
        <taxon>Dictyoptera</taxon>
        <taxon>Blattodea</taxon>
        <taxon>Blattoidea</taxon>
        <taxon>Termitoidae</taxon>
        <taxon>Rhinotermitidae</taxon>
        <taxon>Coptotermes</taxon>
    </lineage>
</organism>
<comment type="caution">
    <text evidence="8">The sequence shown here is derived from an EMBL/GenBank/DDBJ whole genome shotgun (WGS) entry which is preliminary data.</text>
</comment>
<name>A0A6L2PGR6_COPFO</name>
<dbReference type="PANTHER" id="PTHR24379">
    <property type="entry name" value="KRAB AND ZINC FINGER DOMAIN-CONTAINING"/>
    <property type="match status" value="1"/>
</dbReference>
<feature type="non-terminal residue" evidence="8">
    <location>
        <position position="1160"/>
    </location>
</feature>
<dbReference type="PANTHER" id="PTHR24379:SF121">
    <property type="entry name" value="C2H2-TYPE DOMAIN-CONTAINING PROTEIN"/>
    <property type="match status" value="1"/>
</dbReference>
<feature type="region of interest" description="Disordered" evidence="6">
    <location>
        <begin position="811"/>
        <end position="836"/>
    </location>
</feature>
<evidence type="ECO:0000256" key="2">
    <source>
        <dbReference type="ARBA" id="ARBA00022737"/>
    </source>
</evidence>
<feature type="compositionally biased region" description="Basic and acidic residues" evidence="6">
    <location>
        <begin position="60"/>
        <end position="70"/>
    </location>
</feature>
<feature type="domain" description="C2H2-type" evidence="7">
    <location>
        <begin position="687"/>
        <end position="710"/>
    </location>
</feature>
<dbReference type="AlphaFoldDB" id="A0A6L2PGR6"/>
<keyword evidence="3 5" id="KW-0863">Zinc-finger</keyword>
<sequence>MENLTGKGLFKALDDLGKRIPVVKLERVETLYPTVKNAQKSLTFPGRADENKKQPSNVNRESESRVKEDSNVCSRSVFPDSYSKDCQADISVYLEPPKKQYKFKEEGAECDSLQSTAPLRDHLSVVLEEGETANTNSVVKSEVVTVDCDPNALLTFPSNDQNPLDLLSLHKNKGERKRFGTKSLLLPGNTGTATNMPNFSGNDVHMSGNIRPGVEEPRFSVNSKQLSYSGNNESGINPVAYSRGKVSGINPPPFPEITRPHLNPHIYGGNNGSGMNTSVYSGQSSNLLAYPGNSGTGLHSSAYCGNNSRGMDSALYPMYNRAGCTPPVSSGNSGLGINYVVFSESDKSDLNSSYTGNNGLGINSLTLSASRPIMIPSTYYGGNGSGITPHSYSGNGPRVNSLAYSENNGPGIVTLTYSGNNESGINTLNYSSNSGGAGNLLSYSGNKETVVNSQPYPLSGRVGLNSQTYTGNNGPGIISSSYSGNSGLGIKSPTYPEDNSSPADSSVYSRNSGTGMNSPPYSGDSGSGMNSSVYSGNNGSGVNQIRFAGGTSFAESEIGRQYEILQNYCEGGESRIDNTTCQESTWSNDFITLNSLPTTGYEISDCLQDLSFLFSCRVCGSVSAVADELIKHWRLHTGVESLTCTVCYVSFTDVLFLQAHWKATHMGGVCCDSGVVLRNEPQFVSNLVCEACGFAFAQFSALEQHVMSTHIPITHRENVSWKSGNSVGSGYSVNNTQQNSITNSKSPQGTPVVNNNSVTKHFTILKSDITGSSGHNESVIELERNVLGSSIAENSMITHQASVANNVAETDDELGEEKIQEGHPSSLDSGKVESGSGQNGKIFKCKVCGCNTYDVNELMKHWRIHIGANTIMCTICKKTFSDLPFLQAHWKRSHMQGNPVPNSVSSSHSLHSDSLFACDACGYAFPDFPLLEQHLLSTHVTAGSTHVPLKNWNCGDSTQAVHKQNMTTDKNKSLDLITLRIQVMNHCKKKDTEKQPGTKENEEGLDIEEMEETVKKINSKYNDSGSKRTKNPDWCLVCGETSDDMIKHLVTHTGVLSLECCLCGKDFVDIPFLQAHWRATHMNGEVCHINNCIYVGNHKENVSCKEKLLCETCGCYVPQFSALEKHIILTHTVVKPPYECKCDDVFASEDELKRHILTCS</sequence>
<evidence type="ECO:0000256" key="4">
    <source>
        <dbReference type="ARBA" id="ARBA00022833"/>
    </source>
</evidence>
<feature type="domain" description="C2H2-type" evidence="7">
    <location>
        <begin position="1108"/>
        <end position="1136"/>
    </location>
</feature>
<feature type="compositionally biased region" description="Polar residues" evidence="6">
    <location>
        <begin position="189"/>
        <end position="201"/>
    </location>
</feature>